<feature type="transmembrane region" description="Helical" evidence="2">
    <location>
        <begin position="60"/>
        <end position="83"/>
    </location>
</feature>
<protein>
    <submittedName>
        <fullName evidence="3">Uncharacterized protein</fullName>
    </submittedName>
</protein>
<sequence>MTAENSTALHALPIRYSPVTLSRREATISSSPATHPTCLVISSVIPAATSAGSSHPPLTAGAWIGLALGVAGMLLAVVLTVVITRRSRRVLPASRADHPPGADVERPDPQANPSVSLSISIPRHKAHDLVLTEESSPRSSTLAERRSSVMSYLSGTYVIVEPQRFSIAPLPTG</sequence>
<keyword evidence="4" id="KW-1185">Reference proteome</keyword>
<evidence type="ECO:0000256" key="1">
    <source>
        <dbReference type="SAM" id="MobiDB-lite"/>
    </source>
</evidence>
<dbReference type="RefSeq" id="XP_040764712.1">
    <property type="nucleotide sequence ID" value="XM_040911569.1"/>
</dbReference>
<dbReference type="AlphaFoldDB" id="A0A165EFU4"/>
<dbReference type="EMBL" id="KV427621">
    <property type="protein sequence ID" value="KZT06972.1"/>
    <property type="molecule type" value="Genomic_DNA"/>
</dbReference>
<name>A0A165EFU4_9APHY</name>
<reference evidence="3 4" key="1">
    <citation type="journal article" date="2016" name="Mol. Biol. Evol.">
        <title>Comparative Genomics of Early-Diverging Mushroom-Forming Fungi Provides Insights into the Origins of Lignocellulose Decay Capabilities.</title>
        <authorList>
            <person name="Nagy L.G."/>
            <person name="Riley R."/>
            <person name="Tritt A."/>
            <person name="Adam C."/>
            <person name="Daum C."/>
            <person name="Floudas D."/>
            <person name="Sun H."/>
            <person name="Yadav J.S."/>
            <person name="Pangilinan J."/>
            <person name="Larsson K.H."/>
            <person name="Matsuura K."/>
            <person name="Barry K."/>
            <person name="Labutti K."/>
            <person name="Kuo R."/>
            <person name="Ohm R.A."/>
            <person name="Bhattacharya S.S."/>
            <person name="Shirouzu T."/>
            <person name="Yoshinaga Y."/>
            <person name="Martin F.M."/>
            <person name="Grigoriev I.V."/>
            <person name="Hibbett D.S."/>
        </authorList>
    </citation>
    <scope>NUCLEOTIDE SEQUENCE [LARGE SCALE GENOMIC DNA]</scope>
    <source>
        <strain evidence="3 4">93-53</strain>
    </source>
</reference>
<keyword evidence="2" id="KW-0812">Transmembrane</keyword>
<keyword evidence="2" id="KW-0472">Membrane</keyword>
<feature type="compositionally biased region" description="Basic and acidic residues" evidence="1">
    <location>
        <begin position="95"/>
        <end position="108"/>
    </location>
</feature>
<feature type="region of interest" description="Disordered" evidence="1">
    <location>
        <begin position="90"/>
        <end position="115"/>
    </location>
</feature>
<keyword evidence="2" id="KW-1133">Transmembrane helix</keyword>
<gene>
    <name evidence="3" type="ORF">LAESUDRAFT_749634</name>
</gene>
<dbReference type="GeneID" id="63828597"/>
<feature type="non-terminal residue" evidence="3">
    <location>
        <position position="173"/>
    </location>
</feature>
<dbReference type="InParanoid" id="A0A165EFU4"/>
<dbReference type="Proteomes" id="UP000076871">
    <property type="component" value="Unassembled WGS sequence"/>
</dbReference>
<evidence type="ECO:0000256" key="2">
    <source>
        <dbReference type="SAM" id="Phobius"/>
    </source>
</evidence>
<evidence type="ECO:0000313" key="4">
    <source>
        <dbReference type="Proteomes" id="UP000076871"/>
    </source>
</evidence>
<proteinExistence type="predicted"/>
<accession>A0A165EFU4</accession>
<organism evidence="3 4">
    <name type="scientific">Laetiporus sulphureus 93-53</name>
    <dbReference type="NCBI Taxonomy" id="1314785"/>
    <lineage>
        <taxon>Eukaryota</taxon>
        <taxon>Fungi</taxon>
        <taxon>Dikarya</taxon>
        <taxon>Basidiomycota</taxon>
        <taxon>Agaricomycotina</taxon>
        <taxon>Agaricomycetes</taxon>
        <taxon>Polyporales</taxon>
        <taxon>Laetiporus</taxon>
    </lineage>
</organism>
<evidence type="ECO:0000313" key="3">
    <source>
        <dbReference type="EMBL" id="KZT06972.1"/>
    </source>
</evidence>